<reference evidence="1" key="2">
    <citation type="submission" date="2020-09" db="EMBL/GenBank/DDBJ databases">
        <authorList>
            <person name="Sun Q."/>
            <person name="Zhou Y."/>
        </authorList>
    </citation>
    <scope>NUCLEOTIDE SEQUENCE</scope>
    <source>
        <strain evidence="1">CGMCC 1.12827</strain>
    </source>
</reference>
<protein>
    <submittedName>
        <fullName evidence="1">Uncharacterized protein</fullName>
    </submittedName>
</protein>
<reference evidence="1" key="1">
    <citation type="journal article" date="2014" name="Int. J. Syst. Evol. Microbiol.">
        <title>Complete genome sequence of Corynebacterium casei LMG S-19264T (=DSM 44701T), isolated from a smear-ripened cheese.</title>
        <authorList>
            <consortium name="US DOE Joint Genome Institute (JGI-PGF)"/>
            <person name="Walter F."/>
            <person name="Albersmeier A."/>
            <person name="Kalinowski J."/>
            <person name="Ruckert C."/>
        </authorList>
    </citation>
    <scope>NUCLEOTIDE SEQUENCE</scope>
    <source>
        <strain evidence="1">CGMCC 1.12827</strain>
    </source>
</reference>
<accession>A0A916T0A4</accession>
<dbReference type="EMBL" id="BMGC01000004">
    <property type="protein sequence ID" value="GGB22676.1"/>
    <property type="molecule type" value="Genomic_DNA"/>
</dbReference>
<name>A0A916T0A4_9ACTN</name>
<sequence>MTQFSSTDLTTEMQGGHFSATITGTLTGIAKNVIGGFAEATIDIGEKDGSYAVIRFFDSDPIQVDAEIVEQPVIPAPPLPEPSSDQGPTA</sequence>
<gene>
    <name evidence="1" type="ORF">GCM10011489_08620</name>
</gene>
<keyword evidence="2" id="KW-1185">Reference proteome</keyword>
<evidence type="ECO:0000313" key="1">
    <source>
        <dbReference type="EMBL" id="GGB22676.1"/>
    </source>
</evidence>
<evidence type="ECO:0000313" key="2">
    <source>
        <dbReference type="Proteomes" id="UP000621454"/>
    </source>
</evidence>
<organism evidence="1 2">
    <name type="scientific">Gordonia jinhuaensis</name>
    <dbReference type="NCBI Taxonomy" id="1517702"/>
    <lineage>
        <taxon>Bacteria</taxon>
        <taxon>Bacillati</taxon>
        <taxon>Actinomycetota</taxon>
        <taxon>Actinomycetes</taxon>
        <taxon>Mycobacteriales</taxon>
        <taxon>Gordoniaceae</taxon>
        <taxon>Gordonia</taxon>
    </lineage>
</organism>
<proteinExistence type="predicted"/>
<dbReference type="RefSeq" id="WP_188585358.1">
    <property type="nucleotide sequence ID" value="NZ_BMGC01000004.1"/>
</dbReference>
<dbReference type="AlphaFoldDB" id="A0A916T0A4"/>
<comment type="caution">
    <text evidence="1">The sequence shown here is derived from an EMBL/GenBank/DDBJ whole genome shotgun (WGS) entry which is preliminary data.</text>
</comment>
<dbReference type="Proteomes" id="UP000621454">
    <property type="component" value="Unassembled WGS sequence"/>
</dbReference>